<keyword evidence="5 13" id="KW-0347">Helicase</keyword>
<evidence type="ECO:0000313" key="13">
    <source>
        <dbReference type="EMBL" id="WZN61852.1"/>
    </source>
</evidence>
<dbReference type="SUPFAM" id="SSF100939">
    <property type="entry name" value="SPOC domain-like"/>
    <property type="match status" value="1"/>
</dbReference>
<evidence type="ECO:0000256" key="10">
    <source>
        <dbReference type="ARBA" id="ARBA00023242"/>
    </source>
</evidence>
<proteinExistence type="predicted"/>
<sequence length="575" mass="64000">MFFYDPSVVDGTDEDDAARALRDAEETSCCATCFLIDVRKNMVSQKNTKLHDTSSTSSTTKTTTRTPVQSAVECLDTFLKNRIISSPNDKVSVVLYGTKDFKNDFGLDHVHVVKGLENLTAKYIREVGEKLRGVEHMTYDGSENHRGLSLKLALWTCSHMLKEYSKKTHVEKRIFIFTDDDDPCGGDPNLSKQVLGRLADLKELQVDLQLYPLGDPAGREFSRDFWGEVLGEMCETEESFLEAMQLSQADNFEMIRRKLNRKRRWLKTQIKIGPNLKIGVDYYVTLARQLKAQRSVCAQTNCLLESSTAYVAESGEVLPKDERPLKGWTVRGKDVHATPLEYEHIRDPEVPLGFNVLGFKPESALNPAQQVKPAAFLYPTAVGGCSSNHRVFLAFHEKMLVLGQVAMCSFSSSRGSSVGMELVYLVAQQEVKDEHGGQLEPPGFHVVALPYADDVRSPEEQQRKKGELPQYAGEDQVQRAKELVAAMKLDEDWDSTYIRNPALQRHYQILQALALGEDPTQVSVEDGTLPAEAVLEGAKGAITAFAMELPPMDVPAPKKRAPAAKRGTAAKKGKV</sequence>
<dbReference type="GO" id="GO:0003678">
    <property type="term" value="F:DNA helicase activity"/>
    <property type="evidence" value="ECO:0007669"/>
    <property type="project" value="InterPro"/>
</dbReference>
<dbReference type="InterPro" id="IPR005160">
    <property type="entry name" value="Ku_C"/>
</dbReference>
<feature type="compositionally biased region" description="Basic residues" evidence="11">
    <location>
        <begin position="557"/>
        <end position="575"/>
    </location>
</feature>
<keyword evidence="9" id="KW-0234">DNA repair</keyword>
<dbReference type="GO" id="GO:0043564">
    <property type="term" value="C:Ku70:Ku80 complex"/>
    <property type="evidence" value="ECO:0007669"/>
    <property type="project" value="InterPro"/>
</dbReference>
<evidence type="ECO:0000256" key="5">
    <source>
        <dbReference type="ARBA" id="ARBA00022806"/>
    </source>
</evidence>
<dbReference type="EMBL" id="CP151504">
    <property type="protein sequence ID" value="WZN61852.1"/>
    <property type="molecule type" value="Genomic_DNA"/>
</dbReference>
<dbReference type="GO" id="GO:0003690">
    <property type="term" value="F:double-stranded DNA binding"/>
    <property type="evidence" value="ECO:0007669"/>
    <property type="project" value="TreeGrafter"/>
</dbReference>
<dbReference type="PANTHER" id="PTHR12604">
    <property type="entry name" value="KU AUTOANTIGEN DNA HELICASE"/>
    <property type="match status" value="1"/>
</dbReference>
<accession>A0AAX4P674</accession>
<feature type="region of interest" description="Disordered" evidence="11">
    <location>
        <begin position="46"/>
        <end position="65"/>
    </location>
</feature>
<evidence type="ECO:0000256" key="1">
    <source>
        <dbReference type="ARBA" id="ARBA00004123"/>
    </source>
</evidence>
<dbReference type="InterPro" id="IPR006164">
    <property type="entry name" value="DNA_bd_Ku70/Ku80"/>
</dbReference>
<feature type="compositionally biased region" description="Low complexity" evidence="11">
    <location>
        <begin position="53"/>
        <end position="65"/>
    </location>
</feature>
<feature type="region of interest" description="Disordered" evidence="11">
    <location>
        <begin position="553"/>
        <end position="575"/>
    </location>
</feature>
<dbReference type="InterPro" id="IPR036465">
    <property type="entry name" value="vWFA_dom_sf"/>
</dbReference>
<dbReference type="Gene3D" id="4.10.970.10">
    <property type="entry name" value="Ku70, bridge and pillars"/>
    <property type="match status" value="1"/>
</dbReference>
<dbReference type="InterPro" id="IPR027388">
    <property type="entry name" value="Ku70_bridge/pillars_dom_sf"/>
</dbReference>
<keyword evidence="6" id="KW-0067">ATP-binding</keyword>
<dbReference type="Gene3D" id="1.10.1600.10">
    <property type="match status" value="1"/>
</dbReference>
<keyword evidence="3" id="KW-0227">DNA damage</keyword>
<evidence type="ECO:0000256" key="2">
    <source>
        <dbReference type="ARBA" id="ARBA00022741"/>
    </source>
</evidence>
<dbReference type="SUPFAM" id="SSF53300">
    <property type="entry name" value="vWA-like"/>
    <property type="match status" value="1"/>
</dbReference>
<gene>
    <name evidence="13" type="ORF">HKI87_04g33870</name>
</gene>
<dbReference type="Gene3D" id="3.40.50.410">
    <property type="entry name" value="von Willebrand factor, type A domain"/>
    <property type="match status" value="1"/>
</dbReference>
<dbReference type="PIRSF" id="PIRSF003033">
    <property type="entry name" value="Ku70"/>
    <property type="match status" value="1"/>
</dbReference>
<dbReference type="GO" id="GO:0003684">
    <property type="term" value="F:damaged DNA binding"/>
    <property type="evidence" value="ECO:0007669"/>
    <property type="project" value="InterPro"/>
</dbReference>
<evidence type="ECO:0000256" key="11">
    <source>
        <dbReference type="SAM" id="MobiDB-lite"/>
    </source>
</evidence>
<dbReference type="SMART" id="SM00559">
    <property type="entry name" value="Ku78"/>
    <property type="match status" value="1"/>
</dbReference>
<organism evidence="13 14">
    <name type="scientific">Chloropicon roscoffensis</name>
    <dbReference type="NCBI Taxonomy" id="1461544"/>
    <lineage>
        <taxon>Eukaryota</taxon>
        <taxon>Viridiplantae</taxon>
        <taxon>Chlorophyta</taxon>
        <taxon>Chloropicophyceae</taxon>
        <taxon>Chloropicales</taxon>
        <taxon>Chloropicaceae</taxon>
        <taxon>Chloropicon</taxon>
    </lineage>
</organism>
<reference evidence="13 14" key="1">
    <citation type="submission" date="2024-03" db="EMBL/GenBank/DDBJ databases">
        <title>Complete genome sequence of the green alga Chloropicon roscoffensis RCC1871.</title>
        <authorList>
            <person name="Lemieux C."/>
            <person name="Pombert J.-F."/>
            <person name="Otis C."/>
            <person name="Turmel M."/>
        </authorList>
    </citation>
    <scope>NUCLEOTIDE SEQUENCE [LARGE SCALE GENOMIC DNA]</scope>
    <source>
        <strain evidence="13 14">RCC1871</strain>
    </source>
</reference>
<dbReference type="InterPro" id="IPR006165">
    <property type="entry name" value="Ku70"/>
</dbReference>
<evidence type="ECO:0000256" key="4">
    <source>
        <dbReference type="ARBA" id="ARBA00022801"/>
    </source>
</evidence>
<evidence type="ECO:0000256" key="6">
    <source>
        <dbReference type="ARBA" id="ARBA00022840"/>
    </source>
</evidence>
<dbReference type="GO" id="GO:0006303">
    <property type="term" value="P:double-strand break repair via nonhomologous end joining"/>
    <property type="evidence" value="ECO:0007669"/>
    <property type="project" value="InterPro"/>
</dbReference>
<name>A0AAX4P674_9CHLO</name>
<dbReference type="Pfam" id="PF03730">
    <property type="entry name" value="Ku_C"/>
    <property type="match status" value="1"/>
</dbReference>
<dbReference type="Gene3D" id="2.40.290.10">
    <property type="match status" value="1"/>
</dbReference>
<evidence type="ECO:0000259" key="12">
    <source>
        <dbReference type="SMART" id="SM00559"/>
    </source>
</evidence>
<keyword evidence="10" id="KW-0539">Nucleus</keyword>
<feature type="domain" description="Ku" evidence="12">
    <location>
        <begin position="316"/>
        <end position="466"/>
    </location>
</feature>
<keyword evidence="14" id="KW-1185">Reference proteome</keyword>
<keyword evidence="4" id="KW-0378">Hydrolase</keyword>
<evidence type="ECO:0000256" key="3">
    <source>
        <dbReference type="ARBA" id="ARBA00022763"/>
    </source>
</evidence>
<keyword evidence="7" id="KW-0238">DNA-binding</keyword>
<evidence type="ECO:0000256" key="7">
    <source>
        <dbReference type="ARBA" id="ARBA00023125"/>
    </source>
</evidence>
<dbReference type="GO" id="GO:0042162">
    <property type="term" value="F:telomeric DNA binding"/>
    <property type="evidence" value="ECO:0007669"/>
    <property type="project" value="InterPro"/>
</dbReference>
<dbReference type="Pfam" id="PF03731">
    <property type="entry name" value="Ku_N"/>
    <property type="match status" value="1"/>
</dbReference>
<dbReference type="GO" id="GO:0006310">
    <property type="term" value="P:DNA recombination"/>
    <property type="evidence" value="ECO:0007669"/>
    <property type="project" value="UniProtKB-KW"/>
</dbReference>
<dbReference type="GO" id="GO:0016787">
    <property type="term" value="F:hydrolase activity"/>
    <property type="evidence" value="ECO:0007669"/>
    <property type="project" value="UniProtKB-KW"/>
</dbReference>
<evidence type="ECO:0000256" key="9">
    <source>
        <dbReference type="ARBA" id="ARBA00023204"/>
    </source>
</evidence>
<dbReference type="GO" id="GO:0005524">
    <property type="term" value="F:ATP binding"/>
    <property type="evidence" value="ECO:0007669"/>
    <property type="project" value="UniProtKB-KW"/>
</dbReference>
<dbReference type="Proteomes" id="UP001472866">
    <property type="component" value="Chromosome 04"/>
</dbReference>
<comment type="subcellular location">
    <subcellularLocation>
        <location evidence="1">Nucleus</location>
    </subcellularLocation>
</comment>
<dbReference type="GO" id="GO:0000723">
    <property type="term" value="P:telomere maintenance"/>
    <property type="evidence" value="ECO:0007669"/>
    <property type="project" value="InterPro"/>
</dbReference>
<protein>
    <submittedName>
        <fullName evidence="13">Subunit KU70 of ATP-dependent DNA helicase II</fullName>
    </submittedName>
</protein>
<keyword evidence="8" id="KW-0233">DNA recombination</keyword>
<dbReference type="NCBIfam" id="TIGR00578">
    <property type="entry name" value="ku70"/>
    <property type="match status" value="1"/>
</dbReference>
<dbReference type="Pfam" id="PF02735">
    <property type="entry name" value="Ku"/>
    <property type="match status" value="1"/>
</dbReference>
<dbReference type="InterPro" id="IPR005161">
    <property type="entry name" value="Ku_N"/>
</dbReference>
<keyword evidence="2" id="KW-0547">Nucleotide-binding</keyword>
<dbReference type="PANTHER" id="PTHR12604:SF2">
    <property type="entry name" value="X-RAY REPAIR CROSS-COMPLEMENTING PROTEIN 6"/>
    <property type="match status" value="1"/>
</dbReference>
<dbReference type="AlphaFoldDB" id="A0AAX4P674"/>
<evidence type="ECO:0000313" key="14">
    <source>
        <dbReference type="Proteomes" id="UP001472866"/>
    </source>
</evidence>
<dbReference type="InterPro" id="IPR016194">
    <property type="entry name" value="SPOC-like_C_dom_sf"/>
</dbReference>
<evidence type="ECO:0000256" key="8">
    <source>
        <dbReference type="ARBA" id="ARBA00023172"/>
    </source>
</evidence>